<reference evidence="3" key="3">
    <citation type="journal article" date="2016" name="Gigascience">
        <title>De novo construction of an expanded transcriptome assembly for the western tarnished plant bug, Lygus hesperus.</title>
        <authorList>
            <person name="Tassone E.E."/>
            <person name="Geib S.M."/>
            <person name="Hall B."/>
            <person name="Fabrick J.A."/>
            <person name="Brent C.S."/>
            <person name="Hull J.J."/>
        </authorList>
    </citation>
    <scope>NUCLEOTIDE SEQUENCE</scope>
</reference>
<feature type="compositionally biased region" description="Basic and acidic residues" evidence="1">
    <location>
        <begin position="54"/>
        <end position="67"/>
    </location>
</feature>
<dbReference type="EMBL" id="GDHC01009491">
    <property type="protein sequence ID" value="JAQ09138.1"/>
    <property type="molecule type" value="Transcribed_RNA"/>
</dbReference>
<reference evidence="2" key="1">
    <citation type="journal article" date="2014" name="PLoS ONE">
        <title>Transcriptome-Based Identification of ABC Transporters in the Western Tarnished Plant Bug Lygus hesperus.</title>
        <authorList>
            <person name="Hull J.J."/>
            <person name="Chaney K."/>
            <person name="Geib S.M."/>
            <person name="Fabrick J.A."/>
            <person name="Brent C.S."/>
            <person name="Walsh D."/>
            <person name="Lavine L.C."/>
        </authorList>
    </citation>
    <scope>NUCLEOTIDE SEQUENCE</scope>
</reference>
<organism evidence="2">
    <name type="scientific">Lygus hesperus</name>
    <name type="common">Western plant bug</name>
    <dbReference type="NCBI Taxonomy" id="30085"/>
    <lineage>
        <taxon>Eukaryota</taxon>
        <taxon>Metazoa</taxon>
        <taxon>Ecdysozoa</taxon>
        <taxon>Arthropoda</taxon>
        <taxon>Hexapoda</taxon>
        <taxon>Insecta</taxon>
        <taxon>Pterygota</taxon>
        <taxon>Neoptera</taxon>
        <taxon>Paraneoptera</taxon>
        <taxon>Hemiptera</taxon>
        <taxon>Heteroptera</taxon>
        <taxon>Panheteroptera</taxon>
        <taxon>Cimicomorpha</taxon>
        <taxon>Miridae</taxon>
        <taxon>Mirini</taxon>
        <taxon>Lygus</taxon>
    </lineage>
</organism>
<evidence type="ECO:0000256" key="1">
    <source>
        <dbReference type="SAM" id="MobiDB-lite"/>
    </source>
</evidence>
<evidence type="ECO:0000313" key="2">
    <source>
        <dbReference type="EMBL" id="JAG11951.1"/>
    </source>
</evidence>
<feature type="region of interest" description="Disordered" evidence="1">
    <location>
        <begin position="53"/>
        <end position="75"/>
    </location>
</feature>
<proteinExistence type="predicted"/>
<accession>A0A0A9WWZ7</accession>
<reference evidence="2" key="2">
    <citation type="submission" date="2014-07" db="EMBL/GenBank/DDBJ databases">
        <authorList>
            <person name="Hull J."/>
        </authorList>
    </citation>
    <scope>NUCLEOTIDE SEQUENCE</scope>
</reference>
<gene>
    <name evidence="2" type="primary">mutM_2</name>
    <name evidence="2" type="ORF">CM83_102116</name>
    <name evidence="3" type="ORF">g.30425</name>
</gene>
<dbReference type="AlphaFoldDB" id="A0A0A9WWZ7"/>
<evidence type="ECO:0000313" key="3">
    <source>
        <dbReference type="EMBL" id="JAQ09138.1"/>
    </source>
</evidence>
<dbReference type="EMBL" id="GBHO01031653">
    <property type="protein sequence ID" value="JAG11951.1"/>
    <property type="molecule type" value="Transcribed_RNA"/>
</dbReference>
<name>A0A0A9WWZ7_LYGHE</name>
<protein>
    <submittedName>
        <fullName evidence="2">Formamidopyrimidine-DNA glycosylase</fullName>
    </submittedName>
</protein>
<sequence length="136" mass="15303">MQYDDNTLHSGLQRVRSIPRWKYKVVSTTLLVGVDSRVERECVPSSRGGGNWHVRWDGKAQRQRGSESESSVGGRVLVRTGQDVAETTMHRIRATQRHVHTDLLLTAGSDTAQHLRFTSPFDVQHCPGGRLQLLCK</sequence>